<dbReference type="InParanoid" id="A0A1J7JJ99"/>
<evidence type="ECO:0000313" key="3">
    <source>
        <dbReference type="Proteomes" id="UP000182658"/>
    </source>
</evidence>
<reference evidence="2 3" key="1">
    <citation type="submission" date="2016-10" db="EMBL/GenBank/DDBJ databases">
        <title>Draft genome sequence of Coniochaeta ligniaria NRRL30616, a lignocellulolytic fungus for bioabatement of inhibitors in plant biomass hydrolysates.</title>
        <authorList>
            <consortium name="DOE Joint Genome Institute"/>
            <person name="Jimenez D.J."/>
            <person name="Hector R.E."/>
            <person name="Riley R."/>
            <person name="Sun H."/>
            <person name="Grigoriev I.V."/>
            <person name="Van Elsas J.D."/>
            <person name="Nichols N.N."/>
        </authorList>
    </citation>
    <scope>NUCLEOTIDE SEQUENCE [LARGE SCALE GENOMIC DNA]</scope>
    <source>
        <strain evidence="2 3">NRRL 30616</strain>
    </source>
</reference>
<evidence type="ECO:0000256" key="1">
    <source>
        <dbReference type="SAM" id="MobiDB-lite"/>
    </source>
</evidence>
<feature type="region of interest" description="Disordered" evidence="1">
    <location>
        <begin position="1"/>
        <end position="25"/>
    </location>
</feature>
<evidence type="ECO:0000313" key="2">
    <source>
        <dbReference type="EMBL" id="OIW29896.1"/>
    </source>
</evidence>
<proteinExistence type="predicted"/>
<dbReference type="Proteomes" id="UP000182658">
    <property type="component" value="Unassembled WGS sequence"/>
</dbReference>
<organism evidence="2 3">
    <name type="scientific">Coniochaeta ligniaria NRRL 30616</name>
    <dbReference type="NCBI Taxonomy" id="1408157"/>
    <lineage>
        <taxon>Eukaryota</taxon>
        <taxon>Fungi</taxon>
        <taxon>Dikarya</taxon>
        <taxon>Ascomycota</taxon>
        <taxon>Pezizomycotina</taxon>
        <taxon>Sordariomycetes</taxon>
        <taxon>Sordariomycetidae</taxon>
        <taxon>Coniochaetales</taxon>
        <taxon>Coniochaetaceae</taxon>
        <taxon>Coniochaeta</taxon>
    </lineage>
</organism>
<gene>
    <name evidence="2" type="ORF">CONLIGDRAFT_351338</name>
</gene>
<accession>A0A1J7JJ99</accession>
<name>A0A1J7JJ99_9PEZI</name>
<dbReference type="AlphaFoldDB" id="A0A1J7JJ99"/>
<dbReference type="EMBL" id="KV875097">
    <property type="protein sequence ID" value="OIW29896.1"/>
    <property type="molecule type" value="Genomic_DNA"/>
</dbReference>
<keyword evidence="3" id="KW-1185">Reference proteome</keyword>
<sequence>MAQAQAIRPIDGTRDPPVGSAPEKRAERLCSSGEGCCCPAVREAGPGQKLFGGLVEAGRTKTQSVIQSPSHPPLNRSHGKFAVKAPDFSRCNRHCNVRQRGRRSGVKGVQGGQGCPQSCISHRQWPGGSLMGTPNKCAVACGSRIACPWLGWKCEY</sequence>
<protein>
    <submittedName>
        <fullName evidence="2">Uncharacterized protein</fullName>
    </submittedName>
</protein>